<dbReference type="EC" id="3.1.26.4" evidence="5"/>
<keyword evidence="9" id="KW-0378">Hydrolase</keyword>
<evidence type="ECO:0000256" key="10">
    <source>
        <dbReference type="ARBA" id="ARBA00022842"/>
    </source>
</evidence>
<reference evidence="12" key="1">
    <citation type="submission" date="2018-05" db="EMBL/GenBank/DDBJ databases">
        <authorList>
            <person name="Lanie J.A."/>
            <person name="Ng W.-L."/>
            <person name="Kazmierczak K.M."/>
            <person name="Andrzejewski T.M."/>
            <person name="Davidsen T.M."/>
            <person name="Wayne K.J."/>
            <person name="Tettelin H."/>
            <person name="Glass J.I."/>
            <person name="Rusch D."/>
            <person name="Podicherti R."/>
            <person name="Tsui H.-C.T."/>
            <person name="Winkler M.E."/>
        </authorList>
    </citation>
    <scope>NUCLEOTIDE SEQUENCE</scope>
</reference>
<dbReference type="HAMAP" id="MF_00042">
    <property type="entry name" value="RNase_H"/>
    <property type="match status" value="1"/>
</dbReference>
<name>A0A382ESX7_9ZZZZ</name>
<proteinExistence type="inferred from homology"/>
<sequence length="148" mass="16931">MEIKIYTDGACIGNPGPGGWAAIIINENTKKEICGGEKLTTNNRMELTATIKALEHCVEQEAKQPLLKLIKIYTDSKYVKEGITVWINTWEKNNWKTADKRNVKNVDLWKKLKELVKSKQIEWHWIKGHSEDPMNDLADELAKKATPI</sequence>
<dbReference type="InterPro" id="IPR022892">
    <property type="entry name" value="RNaseHI"/>
</dbReference>
<dbReference type="PROSITE" id="PS50879">
    <property type="entry name" value="RNASE_H_1"/>
    <property type="match status" value="1"/>
</dbReference>
<evidence type="ECO:0000256" key="2">
    <source>
        <dbReference type="ARBA" id="ARBA00001946"/>
    </source>
</evidence>
<evidence type="ECO:0000259" key="11">
    <source>
        <dbReference type="PROSITE" id="PS50879"/>
    </source>
</evidence>
<keyword evidence="10" id="KW-0460">Magnesium</keyword>
<evidence type="ECO:0000256" key="7">
    <source>
        <dbReference type="ARBA" id="ARBA00022723"/>
    </source>
</evidence>
<protein>
    <recommendedName>
        <fullName evidence="5">ribonuclease H</fullName>
        <ecNumber evidence="5">3.1.26.4</ecNumber>
    </recommendedName>
</protein>
<feature type="domain" description="RNase H type-1" evidence="11">
    <location>
        <begin position="1"/>
        <end position="147"/>
    </location>
</feature>
<dbReference type="GO" id="GO:0046872">
    <property type="term" value="F:metal ion binding"/>
    <property type="evidence" value="ECO:0007669"/>
    <property type="project" value="UniProtKB-KW"/>
</dbReference>
<evidence type="ECO:0000256" key="5">
    <source>
        <dbReference type="ARBA" id="ARBA00012180"/>
    </source>
</evidence>
<accession>A0A382ESX7</accession>
<dbReference type="CDD" id="cd09278">
    <property type="entry name" value="RNase_HI_prokaryote_like"/>
    <property type="match status" value="1"/>
</dbReference>
<dbReference type="GO" id="GO:0003676">
    <property type="term" value="F:nucleic acid binding"/>
    <property type="evidence" value="ECO:0007669"/>
    <property type="project" value="InterPro"/>
</dbReference>
<keyword evidence="7" id="KW-0479">Metal-binding</keyword>
<dbReference type="Gene3D" id="3.30.420.10">
    <property type="entry name" value="Ribonuclease H-like superfamily/Ribonuclease H"/>
    <property type="match status" value="1"/>
</dbReference>
<dbReference type="SUPFAM" id="SSF53098">
    <property type="entry name" value="Ribonuclease H-like"/>
    <property type="match status" value="1"/>
</dbReference>
<dbReference type="GO" id="GO:0043137">
    <property type="term" value="P:DNA replication, removal of RNA primer"/>
    <property type="evidence" value="ECO:0007669"/>
    <property type="project" value="TreeGrafter"/>
</dbReference>
<dbReference type="PANTHER" id="PTHR10642:SF26">
    <property type="entry name" value="RIBONUCLEASE H1"/>
    <property type="match status" value="1"/>
</dbReference>
<keyword evidence="6" id="KW-0540">Nuclease</keyword>
<comment type="catalytic activity">
    <reaction evidence="1">
        <text>Endonucleolytic cleavage to 5'-phosphomonoester.</text>
        <dbReference type="EC" id="3.1.26.4"/>
    </reaction>
</comment>
<keyword evidence="8" id="KW-0255">Endonuclease</keyword>
<organism evidence="12">
    <name type="scientific">marine metagenome</name>
    <dbReference type="NCBI Taxonomy" id="408172"/>
    <lineage>
        <taxon>unclassified sequences</taxon>
        <taxon>metagenomes</taxon>
        <taxon>ecological metagenomes</taxon>
    </lineage>
</organism>
<comment type="subunit">
    <text evidence="4">Monomer.</text>
</comment>
<evidence type="ECO:0000256" key="4">
    <source>
        <dbReference type="ARBA" id="ARBA00011245"/>
    </source>
</evidence>
<dbReference type="InterPro" id="IPR036397">
    <property type="entry name" value="RNaseH_sf"/>
</dbReference>
<evidence type="ECO:0000256" key="9">
    <source>
        <dbReference type="ARBA" id="ARBA00022801"/>
    </source>
</evidence>
<evidence type="ECO:0000256" key="6">
    <source>
        <dbReference type="ARBA" id="ARBA00022722"/>
    </source>
</evidence>
<dbReference type="InterPro" id="IPR002156">
    <property type="entry name" value="RNaseH_domain"/>
</dbReference>
<dbReference type="NCBIfam" id="NF001236">
    <property type="entry name" value="PRK00203.1"/>
    <property type="match status" value="1"/>
</dbReference>
<evidence type="ECO:0000313" key="12">
    <source>
        <dbReference type="EMBL" id="SVB52937.1"/>
    </source>
</evidence>
<dbReference type="PANTHER" id="PTHR10642">
    <property type="entry name" value="RIBONUCLEASE H1"/>
    <property type="match status" value="1"/>
</dbReference>
<gene>
    <name evidence="12" type="ORF">METZ01_LOCUS205791</name>
</gene>
<evidence type="ECO:0000256" key="3">
    <source>
        <dbReference type="ARBA" id="ARBA00005300"/>
    </source>
</evidence>
<evidence type="ECO:0000256" key="1">
    <source>
        <dbReference type="ARBA" id="ARBA00000077"/>
    </source>
</evidence>
<dbReference type="AlphaFoldDB" id="A0A382ESX7"/>
<dbReference type="Pfam" id="PF00075">
    <property type="entry name" value="RNase_H"/>
    <property type="match status" value="1"/>
</dbReference>
<dbReference type="InterPro" id="IPR012337">
    <property type="entry name" value="RNaseH-like_sf"/>
</dbReference>
<dbReference type="InterPro" id="IPR050092">
    <property type="entry name" value="RNase_H"/>
</dbReference>
<comment type="similarity">
    <text evidence="3">Belongs to the RNase H family.</text>
</comment>
<evidence type="ECO:0000256" key="8">
    <source>
        <dbReference type="ARBA" id="ARBA00022759"/>
    </source>
</evidence>
<dbReference type="EMBL" id="UINC01045772">
    <property type="protein sequence ID" value="SVB52937.1"/>
    <property type="molecule type" value="Genomic_DNA"/>
</dbReference>
<dbReference type="GO" id="GO:0004523">
    <property type="term" value="F:RNA-DNA hybrid ribonuclease activity"/>
    <property type="evidence" value="ECO:0007669"/>
    <property type="project" value="UniProtKB-EC"/>
</dbReference>
<comment type="cofactor">
    <cofactor evidence="2">
        <name>Mg(2+)</name>
        <dbReference type="ChEBI" id="CHEBI:18420"/>
    </cofactor>
</comment>